<dbReference type="AlphaFoldDB" id="A0A1V9Z8Z0"/>
<evidence type="ECO:0000256" key="1">
    <source>
        <dbReference type="ARBA" id="ARBA00004429"/>
    </source>
</evidence>
<dbReference type="InterPro" id="IPR007272">
    <property type="entry name" value="Sulf_transp_TsuA/YedE"/>
</dbReference>
<evidence type="ECO:0000256" key="4">
    <source>
        <dbReference type="ARBA" id="ARBA00022519"/>
    </source>
</evidence>
<dbReference type="PANTHER" id="PTHR30574:SF1">
    <property type="entry name" value="SULPHUR TRANSPORT DOMAIN-CONTAINING PROTEIN"/>
    <property type="match status" value="1"/>
</dbReference>
<evidence type="ECO:0000256" key="7">
    <source>
        <dbReference type="ARBA" id="ARBA00023136"/>
    </source>
</evidence>
<dbReference type="STRING" id="1202772.A0A1V9Z8Z0"/>
<dbReference type="Proteomes" id="UP000243579">
    <property type="component" value="Unassembled WGS sequence"/>
</dbReference>
<evidence type="ECO:0000256" key="6">
    <source>
        <dbReference type="ARBA" id="ARBA00022989"/>
    </source>
</evidence>
<reference evidence="9 10" key="1">
    <citation type="journal article" date="2014" name="Genome Biol. Evol.">
        <title>The secreted proteins of Achlya hypogyna and Thraustotheca clavata identify the ancestral oomycete secretome and reveal gene acquisitions by horizontal gene transfer.</title>
        <authorList>
            <person name="Misner I."/>
            <person name="Blouin N."/>
            <person name="Leonard G."/>
            <person name="Richards T.A."/>
            <person name="Lane C.E."/>
        </authorList>
    </citation>
    <scope>NUCLEOTIDE SEQUENCE [LARGE SCALE GENOMIC DNA]</scope>
    <source>
        <strain evidence="9 10">ATCC 48635</strain>
    </source>
</reference>
<feature type="transmembrane region" description="Helical" evidence="8">
    <location>
        <begin position="133"/>
        <end position="154"/>
    </location>
</feature>
<comment type="subcellular location">
    <subcellularLocation>
        <location evidence="1">Cell inner membrane</location>
        <topology evidence="1">Multi-pass membrane protein</topology>
    </subcellularLocation>
</comment>
<keyword evidence="7 8" id="KW-0472">Membrane</keyword>
<keyword evidence="4" id="KW-0997">Cell inner membrane</keyword>
<proteinExistence type="predicted"/>
<evidence type="ECO:0000313" key="10">
    <source>
        <dbReference type="Proteomes" id="UP000243579"/>
    </source>
</evidence>
<feature type="transmembrane region" description="Helical" evidence="8">
    <location>
        <begin position="254"/>
        <end position="275"/>
    </location>
</feature>
<protein>
    <submittedName>
        <fullName evidence="9">Uncharacterized protein</fullName>
    </submittedName>
</protein>
<feature type="transmembrane region" description="Helical" evidence="8">
    <location>
        <begin position="224"/>
        <end position="242"/>
    </location>
</feature>
<keyword evidence="6 8" id="KW-1133">Transmembrane helix</keyword>
<feature type="transmembrane region" description="Helical" evidence="8">
    <location>
        <begin position="95"/>
        <end position="113"/>
    </location>
</feature>
<organism evidence="9 10">
    <name type="scientific">Achlya hypogyna</name>
    <name type="common">Oomycete</name>
    <name type="synonym">Protoachlya hypogyna</name>
    <dbReference type="NCBI Taxonomy" id="1202772"/>
    <lineage>
        <taxon>Eukaryota</taxon>
        <taxon>Sar</taxon>
        <taxon>Stramenopiles</taxon>
        <taxon>Oomycota</taxon>
        <taxon>Saprolegniomycetes</taxon>
        <taxon>Saprolegniales</taxon>
        <taxon>Achlyaceae</taxon>
        <taxon>Achlya</taxon>
    </lineage>
</organism>
<evidence type="ECO:0000256" key="8">
    <source>
        <dbReference type="SAM" id="Phobius"/>
    </source>
</evidence>
<evidence type="ECO:0000256" key="2">
    <source>
        <dbReference type="ARBA" id="ARBA00022448"/>
    </source>
</evidence>
<comment type="caution">
    <text evidence="9">The sequence shown here is derived from an EMBL/GenBank/DDBJ whole genome shotgun (WGS) entry which is preliminary data.</text>
</comment>
<sequence>MNKGQVYLPAAIMGQMAFRRFTMMKLFAGAMGASLISKSIFRTVLPDEFKRMQAARASSPSSVPVLVSGGLILGAGMTISGSCPGSVYVQLGAQLPSAAACFGGTVLGTALAASLRSRIAAWEKHIPKVTSTLAISSIVQAFMGVGCVVAAVVLELVVPEAVPATFWFPSVGGAVVGFLQLPMALFVRKSIGASASVKILLGEVANAWEGTFGKRSWAPRVPDISQAIFVLGVVAGSFAATYNGVHDATQMYPGTLQSVIGGAMIAFGASIAGGCTSGHGLSGTAMLMTSSWTVLPAMFAGGMGTAAVQYILGF</sequence>
<evidence type="ECO:0000256" key="5">
    <source>
        <dbReference type="ARBA" id="ARBA00022692"/>
    </source>
</evidence>
<keyword evidence="5 8" id="KW-0812">Transmembrane</keyword>
<dbReference type="PANTHER" id="PTHR30574">
    <property type="entry name" value="INNER MEMBRANE PROTEIN YEDE"/>
    <property type="match status" value="1"/>
</dbReference>
<evidence type="ECO:0000256" key="3">
    <source>
        <dbReference type="ARBA" id="ARBA00022475"/>
    </source>
</evidence>
<keyword evidence="3" id="KW-1003">Cell membrane</keyword>
<gene>
    <name evidence="9" type="ORF">ACHHYP_01315</name>
</gene>
<evidence type="ECO:0000313" key="9">
    <source>
        <dbReference type="EMBL" id="OQR94411.1"/>
    </source>
</evidence>
<feature type="transmembrane region" description="Helical" evidence="8">
    <location>
        <begin position="166"/>
        <end position="187"/>
    </location>
</feature>
<feature type="transmembrane region" description="Helical" evidence="8">
    <location>
        <begin position="65"/>
        <end position="89"/>
    </location>
</feature>
<name>A0A1V9Z8Z0_ACHHY</name>
<keyword evidence="2" id="KW-0813">Transport</keyword>
<dbReference type="Pfam" id="PF04143">
    <property type="entry name" value="Sulf_transp"/>
    <property type="match status" value="1"/>
</dbReference>
<feature type="transmembrane region" description="Helical" evidence="8">
    <location>
        <begin position="287"/>
        <end position="312"/>
    </location>
</feature>
<keyword evidence="10" id="KW-1185">Reference proteome</keyword>
<dbReference type="GO" id="GO:0005886">
    <property type="term" value="C:plasma membrane"/>
    <property type="evidence" value="ECO:0007669"/>
    <property type="project" value="UniProtKB-SubCell"/>
</dbReference>
<dbReference type="EMBL" id="JNBR01000364">
    <property type="protein sequence ID" value="OQR94411.1"/>
    <property type="molecule type" value="Genomic_DNA"/>
</dbReference>
<accession>A0A1V9Z8Z0</accession>
<dbReference type="OrthoDB" id="10254418at2759"/>